<keyword evidence="2" id="KW-1185">Reference proteome</keyword>
<sequence>MVEYGKKSKEKVFSKLDLKSKKENPSRYQKFQKMREMIAEAEKKLIFEFRFTNNTAFFKAKPILKSEVNKNSSLRFGPYDLGKYYSNNSINLLELNAFGELFLIKKPKLKWIITKEIKKIGNYNCYKATTEIIINSKGKKE</sequence>
<accession>A0ABT5SBX3</accession>
<organism evidence="1 2">
    <name type="scientific">Polaribacter ponticola</name>
    <dbReference type="NCBI Taxonomy" id="2978475"/>
    <lineage>
        <taxon>Bacteria</taxon>
        <taxon>Pseudomonadati</taxon>
        <taxon>Bacteroidota</taxon>
        <taxon>Flavobacteriia</taxon>
        <taxon>Flavobacteriales</taxon>
        <taxon>Flavobacteriaceae</taxon>
    </lineage>
</organism>
<comment type="caution">
    <text evidence="1">The sequence shown here is derived from an EMBL/GenBank/DDBJ whole genome shotgun (WGS) entry which is preliminary data.</text>
</comment>
<gene>
    <name evidence="1" type="ORF">N5A56_014890</name>
</gene>
<dbReference type="InterPro" id="IPR005901">
    <property type="entry name" value="GLPGLI"/>
</dbReference>
<proteinExistence type="predicted"/>
<dbReference type="NCBIfam" id="TIGR01200">
    <property type="entry name" value="GLPGLI"/>
    <property type="match status" value="1"/>
</dbReference>
<dbReference type="RefSeq" id="WP_274270594.1">
    <property type="nucleotide sequence ID" value="NZ_JAOSLC020000003.1"/>
</dbReference>
<name>A0ABT5SBX3_9FLAO</name>
<dbReference type="EMBL" id="JAOSLC020000003">
    <property type="protein sequence ID" value="MDD7915628.1"/>
    <property type="molecule type" value="Genomic_DNA"/>
</dbReference>
<evidence type="ECO:0000313" key="2">
    <source>
        <dbReference type="Proteomes" id="UP001151478"/>
    </source>
</evidence>
<reference evidence="1" key="1">
    <citation type="submission" date="2023-02" db="EMBL/GenBank/DDBJ databases">
        <title>Polaribacter ponticola sp. nov., isolated from seawater.</title>
        <authorList>
            <person name="Baek J.H."/>
            <person name="Kim J.M."/>
            <person name="Choi D.G."/>
            <person name="Jeon C.O."/>
        </authorList>
    </citation>
    <scope>NUCLEOTIDE SEQUENCE</scope>
    <source>
        <strain evidence="1">MSW5</strain>
    </source>
</reference>
<dbReference type="Proteomes" id="UP001151478">
    <property type="component" value="Unassembled WGS sequence"/>
</dbReference>
<evidence type="ECO:0000313" key="1">
    <source>
        <dbReference type="EMBL" id="MDD7915628.1"/>
    </source>
</evidence>
<protein>
    <submittedName>
        <fullName evidence="1">GLPGLI family protein</fullName>
    </submittedName>
</protein>